<organism evidence="3 4">
    <name type="scientific">Ramularia collo-cygni</name>
    <dbReference type="NCBI Taxonomy" id="112498"/>
    <lineage>
        <taxon>Eukaryota</taxon>
        <taxon>Fungi</taxon>
        <taxon>Dikarya</taxon>
        <taxon>Ascomycota</taxon>
        <taxon>Pezizomycotina</taxon>
        <taxon>Dothideomycetes</taxon>
        <taxon>Dothideomycetidae</taxon>
        <taxon>Mycosphaerellales</taxon>
        <taxon>Mycosphaerellaceae</taxon>
        <taxon>Ramularia</taxon>
    </lineage>
</organism>
<dbReference type="Gene3D" id="3.40.50.720">
    <property type="entry name" value="NAD(P)-binding Rossmann-like Domain"/>
    <property type="match status" value="1"/>
</dbReference>
<evidence type="ECO:0000256" key="2">
    <source>
        <dbReference type="ARBA" id="ARBA00023002"/>
    </source>
</evidence>
<dbReference type="Proteomes" id="UP000225277">
    <property type="component" value="Unassembled WGS sequence"/>
</dbReference>
<dbReference type="InterPro" id="IPR002347">
    <property type="entry name" value="SDR_fam"/>
</dbReference>
<comment type="similarity">
    <text evidence="1">Belongs to the short-chain dehydrogenases/reductases (SDR) family.</text>
</comment>
<dbReference type="PANTHER" id="PTHR42901">
    <property type="entry name" value="ALCOHOL DEHYDROGENASE"/>
    <property type="match status" value="1"/>
</dbReference>
<keyword evidence="2" id="KW-0560">Oxidoreductase</keyword>
<sequence length="305" mass="33861">MSDQFFYMSDPKMMQKVPRPVKTYHTQTYDRITTQHGFEGQGKTVLITGGATGIGYAMSTAFIKAGIQRLVIIARSPEPLQKAKTELETKYPNTEVLTYSASINDHVRMKEILAEVQSIDVMILNAAAFQPNVPPTELDTEFLSNSFETNVMAPFELIREFLKLPTTSTTPRIVLNVSTAGAVLTVPGTSVYGASKQSLSFLLQHFAVAQEMTKATTEQEEQKVRFVNFHPGVIPSDTAASIIPKGLIEWEDIQLPADFSVWLAGPQSGFLQGRFVWAQWDVDELIALKERVVKDPSFLTIGLVQ</sequence>
<accession>A0A2D3UNU2</accession>
<dbReference type="InterPro" id="IPR036291">
    <property type="entry name" value="NAD(P)-bd_dom_sf"/>
</dbReference>
<dbReference type="CDD" id="cd05233">
    <property type="entry name" value="SDR_c"/>
    <property type="match status" value="1"/>
</dbReference>
<evidence type="ECO:0008006" key="5">
    <source>
        <dbReference type="Google" id="ProtNLM"/>
    </source>
</evidence>
<dbReference type="AlphaFoldDB" id="A0A2D3UNU2"/>
<keyword evidence="4" id="KW-1185">Reference proteome</keyword>
<evidence type="ECO:0000256" key="1">
    <source>
        <dbReference type="ARBA" id="ARBA00006484"/>
    </source>
</evidence>
<dbReference type="EMBL" id="FJUY01000001">
    <property type="protein sequence ID" value="CZT14225.1"/>
    <property type="molecule type" value="Genomic_DNA"/>
</dbReference>
<name>A0A2D3UNU2_9PEZI</name>
<reference evidence="3 4" key="1">
    <citation type="submission" date="2016-03" db="EMBL/GenBank/DDBJ databases">
        <authorList>
            <person name="Ploux O."/>
        </authorList>
    </citation>
    <scope>NUCLEOTIDE SEQUENCE [LARGE SCALE GENOMIC DNA]</scope>
    <source>
        <strain evidence="3 4">URUG2</strain>
    </source>
</reference>
<protein>
    <recommendedName>
        <fullName evidence="5">Peroxisomal short-chain alcohol dehydrogenase</fullName>
    </recommendedName>
</protein>
<dbReference type="SUPFAM" id="SSF51735">
    <property type="entry name" value="NAD(P)-binding Rossmann-fold domains"/>
    <property type="match status" value="1"/>
</dbReference>
<dbReference type="GeneID" id="35595603"/>
<dbReference type="RefSeq" id="XP_023621123.1">
    <property type="nucleotide sequence ID" value="XM_023765355.1"/>
</dbReference>
<proteinExistence type="inferred from homology"/>
<dbReference type="PRINTS" id="PR00081">
    <property type="entry name" value="GDHRDH"/>
</dbReference>
<dbReference type="GO" id="GO:0016491">
    <property type="term" value="F:oxidoreductase activity"/>
    <property type="evidence" value="ECO:0007669"/>
    <property type="project" value="UniProtKB-KW"/>
</dbReference>
<evidence type="ECO:0000313" key="3">
    <source>
        <dbReference type="EMBL" id="CZT14225.1"/>
    </source>
</evidence>
<evidence type="ECO:0000313" key="4">
    <source>
        <dbReference type="Proteomes" id="UP000225277"/>
    </source>
</evidence>
<gene>
    <name evidence="3" type="ORF">RCC_00199</name>
</gene>
<dbReference type="PANTHER" id="PTHR42901:SF1">
    <property type="entry name" value="ALCOHOL DEHYDROGENASE"/>
    <property type="match status" value="1"/>
</dbReference>
<dbReference type="Pfam" id="PF00106">
    <property type="entry name" value="adh_short"/>
    <property type="match status" value="1"/>
</dbReference>
<dbReference type="OrthoDB" id="1933717at2759"/>